<evidence type="ECO:0000256" key="2">
    <source>
        <dbReference type="ARBA" id="ARBA00007494"/>
    </source>
</evidence>
<dbReference type="GO" id="GO:0000049">
    <property type="term" value="F:tRNA binding"/>
    <property type="evidence" value="ECO:0007669"/>
    <property type="project" value="UniProtKB-KW"/>
</dbReference>
<feature type="compositionally biased region" description="Basic residues" evidence="12">
    <location>
        <begin position="1"/>
        <end position="12"/>
    </location>
</feature>
<keyword evidence="5 11" id="KW-0489">Methyltransferase</keyword>
<dbReference type="PANTHER" id="PTHR22808:SF1">
    <property type="entry name" value="RNA CYTOSINE-C(5)-METHYLTRANSFERASE NSUN2-RELATED"/>
    <property type="match status" value="1"/>
</dbReference>
<keyword evidence="7 11" id="KW-0949">S-adenosyl-L-methionine</keyword>
<dbReference type="InterPro" id="IPR023267">
    <property type="entry name" value="RCMT"/>
</dbReference>
<organism evidence="14 15">
    <name type="scientific">Nezara viridula</name>
    <name type="common">Southern green stink bug</name>
    <name type="synonym">Cimex viridulus</name>
    <dbReference type="NCBI Taxonomy" id="85310"/>
    <lineage>
        <taxon>Eukaryota</taxon>
        <taxon>Metazoa</taxon>
        <taxon>Ecdysozoa</taxon>
        <taxon>Arthropoda</taxon>
        <taxon>Hexapoda</taxon>
        <taxon>Insecta</taxon>
        <taxon>Pterygota</taxon>
        <taxon>Neoptera</taxon>
        <taxon>Paraneoptera</taxon>
        <taxon>Hemiptera</taxon>
        <taxon>Heteroptera</taxon>
        <taxon>Panheteroptera</taxon>
        <taxon>Pentatomomorpha</taxon>
        <taxon>Pentatomoidea</taxon>
        <taxon>Pentatomidae</taxon>
        <taxon>Pentatominae</taxon>
        <taxon>Nezara</taxon>
    </lineage>
</organism>
<evidence type="ECO:0000256" key="8">
    <source>
        <dbReference type="ARBA" id="ARBA00022694"/>
    </source>
</evidence>
<dbReference type="PRINTS" id="PR02011">
    <property type="entry name" value="RCMTNCL1"/>
</dbReference>
<dbReference type="Proteomes" id="UP001152798">
    <property type="component" value="Chromosome 5"/>
</dbReference>
<dbReference type="InterPro" id="IPR001678">
    <property type="entry name" value="MeTrfase_RsmB-F_NOP2_dom"/>
</dbReference>
<dbReference type="Pfam" id="PF25376">
    <property type="entry name" value="Pre-PUA_NSUN2"/>
    <property type="match status" value="1"/>
</dbReference>
<gene>
    <name evidence="14" type="ORF">NEZAVI_LOCUS10191</name>
</gene>
<feature type="region of interest" description="Disordered" evidence="12">
    <location>
        <begin position="1"/>
        <end position="32"/>
    </location>
</feature>
<sequence length="664" mass="76238">MAGTRRFKRKRKESNEKNGNQPENGDKRKSYDSIVKENEDFDKYYKKQGVVPESEWDEFSATMKRDLPTAFRITACSRVEAERLLKIVKGEFFEKLVNPEDNSEKKQPFPLPWYPNNFGWQLDLTRKDIRRSEAYFKLHNFLISETATGNISRQEAVSMIPPLLLDLESHHKVLDMCAAPGSKTAQLIEHLHSNTPIPSGIVVANDIDNSRCYMLVHQAKRLSSPVVLIVNHDASSMPNFITKTEGGESFLKFDRILCDVPCTGDGTLRKNADIWLKWNPANGSNLHGVQYRILKRGIELLQIGGKVVYSTCSMNPLENEAVVARILSEFKGSVELLDVRDQLKGLKSRPGIKKWYPAAKDVTFFEDYSQVEEKWQTQVRPHMFPQMYEGDNFPLERCIRILPQDQDTGCFFVAVLRKISHKNSTEPETTEAGEVVEKVAVGKKKEKRRKIQGYREDPYVFFKGDEELWKNIQEFYNIDGFDPTLLLTRSKDGKKKNIYYVSPAVKEIVSENQERIKMINTGVKVFARCDNKSMGCSFRLVQEGLYTIQKHIKPGRRIKICKEDFIQLLQHAEPKDAVDFENLTQETRDQAQNISQGSCVIDYEDSSDGLTLNIVGWRGNKTLRVYITLQEAVHFLRLLGAPVQKYEVNKFKKEEKGEAEEIPG</sequence>
<keyword evidence="8" id="KW-0819">tRNA processing</keyword>
<evidence type="ECO:0000256" key="10">
    <source>
        <dbReference type="ARBA" id="ARBA00023242"/>
    </source>
</evidence>
<dbReference type="EC" id="2.1.1.203" evidence="3"/>
<evidence type="ECO:0000313" key="15">
    <source>
        <dbReference type="Proteomes" id="UP001152798"/>
    </source>
</evidence>
<keyword evidence="6 11" id="KW-0808">Transferase</keyword>
<dbReference type="InterPro" id="IPR049560">
    <property type="entry name" value="MeTrfase_RsmB-F_NOP2_cat"/>
</dbReference>
<evidence type="ECO:0000259" key="13">
    <source>
        <dbReference type="PROSITE" id="PS51686"/>
    </source>
</evidence>
<feature type="binding site" evidence="11">
    <location>
        <position position="259"/>
    </location>
    <ligand>
        <name>S-adenosyl-L-methionine</name>
        <dbReference type="ChEBI" id="CHEBI:59789"/>
    </ligand>
</feature>
<dbReference type="GO" id="GO:0005737">
    <property type="term" value="C:cytoplasm"/>
    <property type="evidence" value="ECO:0007669"/>
    <property type="project" value="TreeGrafter"/>
</dbReference>
<dbReference type="InterPro" id="IPR057285">
    <property type="entry name" value="Pre-PUA_NSUN2"/>
</dbReference>
<dbReference type="Gene3D" id="3.40.50.150">
    <property type="entry name" value="Vaccinia Virus protein VP39"/>
    <property type="match status" value="1"/>
</dbReference>
<comment type="subcellular location">
    <subcellularLocation>
        <location evidence="1">Nucleus</location>
    </subcellularLocation>
</comment>
<dbReference type="InterPro" id="IPR023270">
    <property type="entry name" value="RCMT_NCL1"/>
</dbReference>
<dbReference type="InterPro" id="IPR018314">
    <property type="entry name" value="RsmB/NOL1/NOP2-like_CS"/>
</dbReference>
<evidence type="ECO:0000256" key="3">
    <source>
        <dbReference type="ARBA" id="ARBA00012629"/>
    </source>
</evidence>
<dbReference type="GO" id="GO:0016428">
    <property type="term" value="F:tRNA (cytidine-5-)-methyltransferase activity"/>
    <property type="evidence" value="ECO:0007669"/>
    <property type="project" value="InterPro"/>
</dbReference>
<dbReference type="GO" id="GO:0030488">
    <property type="term" value="P:tRNA methylation"/>
    <property type="evidence" value="ECO:0007669"/>
    <property type="project" value="TreeGrafter"/>
</dbReference>
<keyword evidence="15" id="KW-1185">Reference proteome</keyword>
<proteinExistence type="inferred from homology"/>
<evidence type="ECO:0000256" key="6">
    <source>
        <dbReference type="ARBA" id="ARBA00022679"/>
    </source>
</evidence>
<feature type="binding site" evidence="11">
    <location>
        <begin position="177"/>
        <end position="183"/>
    </location>
    <ligand>
        <name>S-adenosyl-L-methionine</name>
        <dbReference type="ChEBI" id="CHEBI:59789"/>
    </ligand>
</feature>
<evidence type="ECO:0000256" key="4">
    <source>
        <dbReference type="ARBA" id="ARBA00022555"/>
    </source>
</evidence>
<dbReference type="Pfam" id="PF01189">
    <property type="entry name" value="Methyltr_RsmB-F"/>
    <property type="match status" value="1"/>
</dbReference>
<evidence type="ECO:0000256" key="5">
    <source>
        <dbReference type="ARBA" id="ARBA00022603"/>
    </source>
</evidence>
<dbReference type="EMBL" id="OV725081">
    <property type="protein sequence ID" value="CAH1401103.1"/>
    <property type="molecule type" value="Genomic_DNA"/>
</dbReference>
<feature type="binding site" evidence="11">
    <location>
        <position position="206"/>
    </location>
    <ligand>
        <name>S-adenosyl-L-methionine</name>
        <dbReference type="ChEBI" id="CHEBI:59789"/>
    </ligand>
</feature>
<feature type="active site" description="Nucleophile" evidence="11">
    <location>
        <position position="312"/>
    </location>
</feature>
<dbReference type="PANTHER" id="PTHR22808">
    <property type="entry name" value="NCL1 YEAST -RELATED NOL1/NOP2/FMU SUN DOMAIN-CONTAINING"/>
    <property type="match status" value="1"/>
</dbReference>
<dbReference type="AlphaFoldDB" id="A0A9P0HFL8"/>
<evidence type="ECO:0000256" key="9">
    <source>
        <dbReference type="ARBA" id="ARBA00022884"/>
    </source>
</evidence>
<dbReference type="OrthoDB" id="6093671at2759"/>
<feature type="domain" description="SAM-dependent MTase RsmB/NOP-type" evidence="13">
    <location>
        <begin position="59"/>
        <end position="419"/>
    </location>
</feature>
<keyword evidence="10" id="KW-0539">Nucleus</keyword>
<feature type="binding site" evidence="11">
    <location>
        <position position="233"/>
    </location>
    <ligand>
        <name>S-adenosyl-L-methionine</name>
        <dbReference type="ChEBI" id="CHEBI:59789"/>
    </ligand>
</feature>
<keyword evidence="9 11" id="KW-0694">RNA-binding</keyword>
<evidence type="ECO:0000256" key="11">
    <source>
        <dbReference type="PROSITE-ProRule" id="PRU01023"/>
    </source>
</evidence>
<evidence type="ECO:0000313" key="14">
    <source>
        <dbReference type="EMBL" id="CAH1401103.1"/>
    </source>
</evidence>
<accession>A0A9P0HFL8</accession>
<dbReference type="InterPro" id="IPR029063">
    <property type="entry name" value="SAM-dependent_MTases_sf"/>
</dbReference>
<dbReference type="PROSITE" id="PS01153">
    <property type="entry name" value="NOL1_NOP2_SUN"/>
    <property type="match status" value="1"/>
</dbReference>
<evidence type="ECO:0000256" key="12">
    <source>
        <dbReference type="SAM" id="MobiDB-lite"/>
    </source>
</evidence>
<dbReference type="PROSITE" id="PS51686">
    <property type="entry name" value="SAM_MT_RSMB_NOP"/>
    <property type="match status" value="1"/>
</dbReference>
<dbReference type="SUPFAM" id="SSF53335">
    <property type="entry name" value="S-adenosyl-L-methionine-dependent methyltransferases"/>
    <property type="match status" value="1"/>
</dbReference>
<dbReference type="InterPro" id="IPR057286">
    <property type="entry name" value="PUA_NSUN2"/>
</dbReference>
<keyword evidence="4" id="KW-0820">tRNA-binding</keyword>
<evidence type="ECO:0000256" key="1">
    <source>
        <dbReference type="ARBA" id="ARBA00004123"/>
    </source>
</evidence>
<evidence type="ECO:0000256" key="7">
    <source>
        <dbReference type="ARBA" id="ARBA00022691"/>
    </source>
</evidence>
<dbReference type="Pfam" id="PF25378">
    <property type="entry name" value="PUA_NSUN2"/>
    <property type="match status" value="1"/>
</dbReference>
<reference evidence="14" key="1">
    <citation type="submission" date="2022-01" db="EMBL/GenBank/DDBJ databases">
        <authorList>
            <person name="King R."/>
        </authorList>
    </citation>
    <scope>NUCLEOTIDE SEQUENCE</scope>
</reference>
<dbReference type="PRINTS" id="PR02008">
    <property type="entry name" value="RCMTFAMILY"/>
</dbReference>
<name>A0A9P0HFL8_NEZVI</name>
<dbReference type="GO" id="GO:0005634">
    <property type="term" value="C:nucleus"/>
    <property type="evidence" value="ECO:0007669"/>
    <property type="project" value="UniProtKB-SubCell"/>
</dbReference>
<comment type="similarity">
    <text evidence="2 11">Belongs to the class I-like SAM-binding methyltransferase superfamily. RsmB/NOP family.</text>
</comment>
<protein>
    <recommendedName>
        <fullName evidence="3">tRNA (cytosine(34)-C(5))-methyltransferase</fullName>
        <ecNumber evidence="3">2.1.1.203</ecNumber>
    </recommendedName>
</protein>